<feature type="compositionally biased region" description="Basic and acidic residues" evidence="1">
    <location>
        <begin position="328"/>
        <end position="345"/>
    </location>
</feature>
<feature type="region of interest" description="Disordered" evidence="1">
    <location>
        <begin position="1"/>
        <end position="382"/>
    </location>
</feature>
<evidence type="ECO:0000313" key="2">
    <source>
        <dbReference type="EMBL" id="CAA9468494.1"/>
    </source>
</evidence>
<feature type="compositionally biased region" description="Basic and acidic residues" evidence="1">
    <location>
        <begin position="354"/>
        <end position="367"/>
    </location>
</feature>
<feature type="compositionally biased region" description="Basic and acidic residues" evidence="1">
    <location>
        <begin position="157"/>
        <end position="169"/>
    </location>
</feature>
<dbReference type="EMBL" id="CADCVO010000039">
    <property type="protein sequence ID" value="CAA9468494.1"/>
    <property type="molecule type" value="Genomic_DNA"/>
</dbReference>
<sequence length="382" mass="40344">ESEARSTVGGRGTHRRDGRAAPADRRGAGEGRPVHRADRVGPGGGRRHQGAGRRAARLPGGARHRDRRGGRQARDERGRQARGRGGGTPPAAAGRPAQEAGDRPHGRAVAGLPAAVPAGHRPGLPAHRRAGGVARQADRARRHAGQAADGRGQPAPRRVDRQGLPRARADVPGPHPGGLARPHPGRGEVRLPPGLQVLDVRHLVDPAGRDPRHRRQGPDDPHPGPHGREAQQGRARRAPARAVARPRAVAGGDRRRARGVRPRGARHPADEPAAHLPREADRRGGGVRARRLRRGPDGRVPVRAGQRVAAPGERPPGARGAAPARAGGHRDALRPDGRPPADARGGRPRVQRHARADPPDREPHAQEARVAARGPAPARRVV</sequence>
<feature type="compositionally biased region" description="Basic and acidic residues" evidence="1">
    <location>
        <begin position="199"/>
        <end position="231"/>
    </location>
</feature>
<feature type="compositionally biased region" description="Low complexity" evidence="1">
    <location>
        <begin position="368"/>
        <end position="382"/>
    </location>
</feature>
<protein>
    <submittedName>
        <fullName evidence="2">RNA polymerase sigma factor RpoD</fullName>
    </submittedName>
</protein>
<feature type="compositionally biased region" description="Basic and acidic residues" evidence="1">
    <location>
        <begin position="18"/>
        <end position="39"/>
    </location>
</feature>
<evidence type="ECO:0000256" key="1">
    <source>
        <dbReference type="SAM" id="MobiDB-lite"/>
    </source>
</evidence>
<feature type="compositionally biased region" description="Low complexity" evidence="1">
    <location>
        <begin position="108"/>
        <end position="119"/>
    </location>
</feature>
<name>A0A6J4RKC3_9ACTN</name>
<feature type="compositionally biased region" description="Basic residues" evidence="1">
    <location>
        <begin position="45"/>
        <end position="71"/>
    </location>
</feature>
<feature type="compositionally biased region" description="Basic residues" evidence="1">
    <location>
        <begin position="255"/>
        <end position="266"/>
    </location>
</feature>
<feature type="compositionally biased region" description="Low complexity" evidence="1">
    <location>
        <begin position="298"/>
        <end position="326"/>
    </location>
</feature>
<feature type="non-terminal residue" evidence="2">
    <location>
        <position position="1"/>
    </location>
</feature>
<reference evidence="2" key="1">
    <citation type="submission" date="2020-02" db="EMBL/GenBank/DDBJ databases">
        <authorList>
            <person name="Meier V. D."/>
        </authorList>
    </citation>
    <scope>NUCLEOTIDE SEQUENCE</scope>
    <source>
        <strain evidence="2">AVDCRST_MAG13</strain>
    </source>
</reference>
<proteinExistence type="predicted"/>
<organism evidence="2">
    <name type="scientific">uncultured Solirubrobacteraceae bacterium</name>
    <dbReference type="NCBI Taxonomy" id="1162706"/>
    <lineage>
        <taxon>Bacteria</taxon>
        <taxon>Bacillati</taxon>
        <taxon>Actinomycetota</taxon>
        <taxon>Thermoleophilia</taxon>
        <taxon>Solirubrobacterales</taxon>
        <taxon>Solirubrobacteraceae</taxon>
        <taxon>environmental samples</taxon>
    </lineage>
</organism>
<feature type="non-terminal residue" evidence="2">
    <location>
        <position position="382"/>
    </location>
</feature>
<dbReference type="AlphaFoldDB" id="A0A6J4RKC3"/>
<accession>A0A6J4RKC3</accession>
<feature type="compositionally biased region" description="Basic and acidic residues" evidence="1">
    <location>
        <begin position="267"/>
        <end position="284"/>
    </location>
</feature>
<feature type="compositionally biased region" description="Low complexity" evidence="1">
    <location>
        <begin position="240"/>
        <end position="251"/>
    </location>
</feature>
<gene>
    <name evidence="2" type="ORF">AVDCRST_MAG13-261</name>
</gene>